<evidence type="ECO:0000313" key="1">
    <source>
        <dbReference type="EMBL" id="KKR11634.1"/>
    </source>
</evidence>
<dbReference type="Proteomes" id="UP000034665">
    <property type="component" value="Unassembled WGS sequence"/>
</dbReference>
<dbReference type="AlphaFoldDB" id="A0A0G0N626"/>
<accession>A0A0G0N626</accession>
<organism evidence="1 2">
    <name type="scientific">Candidatus Wolfebacteria bacterium GW2011_GWC2_39_22</name>
    <dbReference type="NCBI Taxonomy" id="1619013"/>
    <lineage>
        <taxon>Bacteria</taxon>
        <taxon>Candidatus Wolfeibacteriota</taxon>
    </lineage>
</organism>
<protein>
    <submittedName>
        <fullName evidence="1">Uncharacterized protein</fullName>
    </submittedName>
</protein>
<dbReference type="EMBL" id="LBWR01000008">
    <property type="protein sequence ID" value="KKR11634.1"/>
    <property type="molecule type" value="Genomic_DNA"/>
</dbReference>
<proteinExistence type="predicted"/>
<name>A0A0G0N626_9BACT</name>
<sequence length="225" mass="26098">MLKRRKEKVMKKEWTSGMGQFIAMLSQMHGFVSNTWSSMGIGIEIISWLKTESGKKRAEKILRLMGDEFLRCRACKWQPWKTIGIGAMDYRRALQGTIIRVDEKVNELLNFLPVSSTWEMVDLVMVSGIDLGSDEKATRSQIFERAIEQGLQICPAEVGPQLRLWYEYQPHDERLFVAMLPVADANCELHSFYLKCIEGDLWLFTDKWDEDAACNPERLWVFILP</sequence>
<dbReference type="STRING" id="1619013.UT41_C0008G0007"/>
<comment type="caution">
    <text evidence="1">The sequence shown here is derived from an EMBL/GenBank/DDBJ whole genome shotgun (WGS) entry which is preliminary data.</text>
</comment>
<evidence type="ECO:0000313" key="2">
    <source>
        <dbReference type="Proteomes" id="UP000034665"/>
    </source>
</evidence>
<gene>
    <name evidence="1" type="ORF">UT41_C0008G0007</name>
</gene>
<reference evidence="1 2" key="1">
    <citation type="journal article" date="2015" name="Nature">
        <title>rRNA introns, odd ribosomes, and small enigmatic genomes across a large radiation of phyla.</title>
        <authorList>
            <person name="Brown C.T."/>
            <person name="Hug L.A."/>
            <person name="Thomas B.C."/>
            <person name="Sharon I."/>
            <person name="Castelle C.J."/>
            <person name="Singh A."/>
            <person name="Wilkins M.J."/>
            <person name="Williams K.H."/>
            <person name="Banfield J.F."/>
        </authorList>
    </citation>
    <scope>NUCLEOTIDE SEQUENCE [LARGE SCALE GENOMIC DNA]</scope>
</reference>